<keyword evidence="3" id="KW-1185">Reference proteome</keyword>
<name>H6BRX9_EXODN</name>
<dbReference type="HOGENOM" id="CLU_1713259_0_0_1"/>
<evidence type="ECO:0000313" key="2">
    <source>
        <dbReference type="EMBL" id="EHY54807.1"/>
    </source>
</evidence>
<accession>H6BRX9</accession>
<gene>
    <name evidence="2" type="ORF">HMPREF1120_02971</name>
</gene>
<sequence length="153" mass="15953">MQEDIRGKEHGLSSLSTDNVEAARASNVVVLALLGDADFSRALEGKLIIFKVAGVGISEIVEILSRTTHTEQRHHIARVIPSIGAQIGESMSLLAAATLSTDDQNLVSWLFKLVGRTLQVPESLLATATAVSAACHALTVVAAGALVDGSVAE</sequence>
<dbReference type="RefSeq" id="XP_009155268.1">
    <property type="nucleotide sequence ID" value="XM_009157020.1"/>
</dbReference>
<reference evidence="2" key="1">
    <citation type="submission" date="2011-07" db="EMBL/GenBank/DDBJ databases">
        <title>The Genome Sequence of Exophiala (Wangiella) dermatitidis NIH/UT8656.</title>
        <authorList>
            <consortium name="The Broad Institute Genome Sequencing Platform"/>
            <person name="Cuomo C."/>
            <person name="Wang Z."/>
            <person name="Hunicke-Smith S."/>
            <person name="Szanislo P.J."/>
            <person name="Earl A."/>
            <person name="Young S.K."/>
            <person name="Zeng Q."/>
            <person name="Gargeya S."/>
            <person name="Fitzgerald M."/>
            <person name="Haas B."/>
            <person name="Abouelleil A."/>
            <person name="Alvarado L."/>
            <person name="Arachchi H.M."/>
            <person name="Berlin A."/>
            <person name="Brown A."/>
            <person name="Chapman S.B."/>
            <person name="Chen Z."/>
            <person name="Dunbar C."/>
            <person name="Freedman E."/>
            <person name="Gearin G."/>
            <person name="Gellesch M."/>
            <person name="Goldberg J."/>
            <person name="Griggs A."/>
            <person name="Gujja S."/>
            <person name="Heiman D."/>
            <person name="Howarth C."/>
            <person name="Larson L."/>
            <person name="Lui A."/>
            <person name="MacDonald P.J.P."/>
            <person name="Montmayeur A."/>
            <person name="Murphy C."/>
            <person name="Neiman D."/>
            <person name="Pearson M."/>
            <person name="Priest M."/>
            <person name="Roberts A."/>
            <person name="Saif S."/>
            <person name="Shea T."/>
            <person name="Shenoy N."/>
            <person name="Sisk P."/>
            <person name="Stolte C."/>
            <person name="Sykes S."/>
            <person name="Wortman J."/>
            <person name="Nusbaum C."/>
            <person name="Birren B."/>
        </authorList>
    </citation>
    <scope>NUCLEOTIDE SEQUENCE</scope>
    <source>
        <strain evidence="2">NIH/UT8656</strain>
    </source>
</reference>
<protein>
    <submittedName>
        <fullName evidence="2">Uncharacterized protein</fullName>
    </submittedName>
</protein>
<dbReference type="InParanoid" id="H6BRX9"/>
<organism evidence="2 3">
    <name type="scientific">Exophiala dermatitidis (strain ATCC 34100 / CBS 525.76 / NIH/UT8656)</name>
    <name type="common">Black yeast</name>
    <name type="synonym">Wangiella dermatitidis</name>
    <dbReference type="NCBI Taxonomy" id="858893"/>
    <lineage>
        <taxon>Eukaryota</taxon>
        <taxon>Fungi</taxon>
        <taxon>Dikarya</taxon>
        <taxon>Ascomycota</taxon>
        <taxon>Pezizomycotina</taxon>
        <taxon>Eurotiomycetes</taxon>
        <taxon>Chaetothyriomycetidae</taxon>
        <taxon>Chaetothyriales</taxon>
        <taxon>Herpotrichiellaceae</taxon>
        <taxon>Exophiala</taxon>
    </lineage>
</organism>
<proteinExistence type="predicted"/>
<keyword evidence="1" id="KW-0560">Oxidoreductase</keyword>
<dbReference type="PANTHER" id="PTHR11645">
    <property type="entry name" value="PYRROLINE-5-CARBOXYLATE REDUCTASE"/>
    <property type="match status" value="1"/>
</dbReference>
<dbReference type="EMBL" id="JH226131">
    <property type="protein sequence ID" value="EHY54807.1"/>
    <property type="molecule type" value="Genomic_DNA"/>
</dbReference>
<dbReference type="Proteomes" id="UP000007304">
    <property type="component" value="Unassembled WGS sequence"/>
</dbReference>
<dbReference type="AlphaFoldDB" id="H6BRX9"/>
<dbReference type="GeneID" id="20307610"/>
<dbReference type="Gene3D" id="3.40.50.720">
    <property type="entry name" value="NAD(P)-binding Rossmann-like Domain"/>
    <property type="match status" value="1"/>
</dbReference>
<dbReference type="VEuPathDB" id="FungiDB:HMPREF1120_02971"/>
<evidence type="ECO:0000313" key="3">
    <source>
        <dbReference type="Proteomes" id="UP000007304"/>
    </source>
</evidence>
<dbReference type="GO" id="GO:0055129">
    <property type="term" value="P:L-proline biosynthetic process"/>
    <property type="evidence" value="ECO:0007669"/>
    <property type="project" value="TreeGrafter"/>
</dbReference>
<dbReference type="eggNOG" id="KOG3124">
    <property type="taxonomic scope" value="Eukaryota"/>
</dbReference>
<evidence type="ECO:0000256" key="1">
    <source>
        <dbReference type="ARBA" id="ARBA00023002"/>
    </source>
</evidence>
<dbReference type="GO" id="GO:0004735">
    <property type="term" value="F:pyrroline-5-carboxylate reductase activity"/>
    <property type="evidence" value="ECO:0007669"/>
    <property type="project" value="TreeGrafter"/>
</dbReference>
<dbReference type="PANTHER" id="PTHR11645:SF0">
    <property type="entry name" value="PYRROLINE-5-CARBOXYLATE REDUCTASE 3"/>
    <property type="match status" value="1"/>
</dbReference>
<dbReference type="STRING" id="858893.H6BRX9"/>